<feature type="region of interest" description="Disordered" evidence="3">
    <location>
        <begin position="33"/>
        <end position="56"/>
    </location>
</feature>
<dbReference type="GO" id="GO:0005634">
    <property type="term" value="C:nucleus"/>
    <property type="evidence" value="ECO:0007669"/>
    <property type="project" value="UniProtKB-SubCell"/>
</dbReference>
<comment type="caution">
    <text evidence="4">The sequence shown here is derived from an EMBL/GenBank/DDBJ whole genome shotgun (WGS) entry which is preliminary data.</text>
</comment>
<dbReference type="InterPro" id="IPR040092">
    <property type="entry name" value="TBRG1"/>
</dbReference>
<feature type="compositionally biased region" description="Low complexity" evidence="3">
    <location>
        <begin position="286"/>
        <end position="303"/>
    </location>
</feature>
<comment type="subcellular location">
    <subcellularLocation>
        <location evidence="1">Nucleus</location>
    </subcellularLocation>
</comment>
<proteinExistence type="predicted"/>
<reference evidence="4" key="1">
    <citation type="submission" date="2022-07" db="EMBL/GenBank/DDBJ databases">
        <title>Phylogenomic reconstructions and comparative analyses of Kickxellomycotina fungi.</title>
        <authorList>
            <person name="Reynolds N.K."/>
            <person name="Stajich J.E."/>
            <person name="Barry K."/>
            <person name="Grigoriev I.V."/>
            <person name="Crous P."/>
            <person name="Smith M.E."/>
        </authorList>
    </citation>
    <scope>NUCLEOTIDE SEQUENCE</scope>
    <source>
        <strain evidence="4">BCRC 34489</strain>
    </source>
</reference>
<sequence length="303" mass="33498">MSALGIQVPLPRAPYIGPDENAEVDTDIDVYANSGPSAEIAQRPPGKRRKRHHDIASKVRSVQPVPQDKNGNYELPVQVGILTVLNLGHVVWDRDAYHNERYIWPVGYTVQREYYSMRDPNRQVIYTCWITDGGEAPLFHVEAEDTPESPIVAPTATGAWTTVLRAVNKIRQREHSNSASGPDYFGFSHPTIAKMIQDLPGTDKCRMYITQHFVSMKDRHVRGVIKKGRGGRPSVEMLSRGQRALMASTSKSAWSHTDAGHDHGDAVPSTASYSSERISVATLTGSISSSNNNSSSRRSLGHQ</sequence>
<accession>A0A9W8HJW7</accession>
<dbReference type="AlphaFoldDB" id="A0A9W8HJW7"/>
<protein>
    <submittedName>
        <fullName evidence="4">Uncharacterized protein</fullName>
    </submittedName>
</protein>
<keyword evidence="2" id="KW-0539">Nucleus</keyword>
<dbReference type="InterPro" id="IPR003889">
    <property type="entry name" value="FYrich_C"/>
</dbReference>
<name>A0A9W8HJW7_9FUNG</name>
<keyword evidence="5" id="KW-1185">Reference proteome</keyword>
<dbReference type="InterPro" id="IPR003888">
    <property type="entry name" value="FYrich_N"/>
</dbReference>
<dbReference type="PANTHER" id="PTHR22715:SF0">
    <property type="entry name" value="TRANSFORMING GROWTH FACTOR BETA REGULATOR 1"/>
    <property type="match status" value="1"/>
</dbReference>
<dbReference type="PROSITE" id="PS51542">
    <property type="entry name" value="FYRN"/>
    <property type="match status" value="1"/>
</dbReference>
<evidence type="ECO:0000256" key="1">
    <source>
        <dbReference type="ARBA" id="ARBA00004123"/>
    </source>
</evidence>
<feature type="region of interest" description="Disordered" evidence="3">
    <location>
        <begin position="284"/>
        <end position="303"/>
    </location>
</feature>
<evidence type="ECO:0000313" key="5">
    <source>
        <dbReference type="Proteomes" id="UP001140172"/>
    </source>
</evidence>
<dbReference type="PANTHER" id="PTHR22715">
    <property type="entry name" value="TRANSFORMING GROWTH FACTOR BETA REGULATED GENE 1"/>
    <property type="match status" value="1"/>
</dbReference>
<dbReference type="OrthoDB" id="285793at2759"/>
<dbReference type="SMART" id="SM00541">
    <property type="entry name" value="FYRN"/>
    <property type="match status" value="1"/>
</dbReference>
<evidence type="ECO:0000313" key="4">
    <source>
        <dbReference type="EMBL" id="KAJ2786777.1"/>
    </source>
</evidence>
<evidence type="ECO:0000256" key="2">
    <source>
        <dbReference type="ARBA" id="ARBA00023242"/>
    </source>
</evidence>
<dbReference type="Proteomes" id="UP001140172">
    <property type="component" value="Unassembled WGS sequence"/>
</dbReference>
<dbReference type="PROSITE" id="PS51543">
    <property type="entry name" value="FYRC"/>
    <property type="match status" value="1"/>
</dbReference>
<dbReference type="Gene3D" id="3.30.160.360">
    <property type="match status" value="1"/>
</dbReference>
<dbReference type="GO" id="GO:0051726">
    <property type="term" value="P:regulation of cell cycle"/>
    <property type="evidence" value="ECO:0007669"/>
    <property type="project" value="TreeGrafter"/>
</dbReference>
<dbReference type="SMART" id="SM00542">
    <property type="entry name" value="FYRC"/>
    <property type="match status" value="1"/>
</dbReference>
<dbReference type="EMBL" id="JANBUM010000044">
    <property type="protein sequence ID" value="KAJ2786777.1"/>
    <property type="molecule type" value="Genomic_DNA"/>
</dbReference>
<dbReference type="Pfam" id="PF05965">
    <property type="entry name" value="FYRC"/>
    <property type="match status" value="1"/>
</dbReference>
<feature type="region of interest" description="Disordered" evidence="3">
    <location>
        <begin position="247"/>
        <end position="271"/>
    </location>
</feature>
<evidence type="ECO:0000256" key="3">
    <source>
        <dbReference type="SAM" id="MobiDB-lite"/>
    </source>
</evidence>
<gene>
    <name evidence="4" type="ORF">GGI15_001232</name>
</gene>
<dbReference type="Pfam" id="PF05964">
    <property type="entry name" value="FYRN"/>
    <property type="match status" value="1"/>
</dbReference>
<organism evidence="4 5">
    <name type="scientific">Coemansia interrupta</name>
    <dbReference type="NCBI Taxonomy" id="1126814"/>
    <lineage>
        <taxon>Eukaryota</taxon>
        <taxon>Fungi</taxon>
        <taxon>Fungi incertae sedis</taxon>
        <taxon>Zoopagomycota</taxon>
        <taxon>Kickxellomycotina</taxon>
        <taxon>Kickxellomycetes</taxon>
        <taxon>Kickxellales</taxon>
        <taxon>Kickxellaceae</taxon>
        <taxon>Coemansia</taxon>
    </lineage>
</organism>